<keyword evidence="7" id="KW-0067">ATP-binding</keyword>
<dbReference type="Pfam" id="PF00370">
    <property type="entry name" value="FGGY_N"/>
    <property type="match status" value="1"/>
</dbReference>
<dbReference type="Gene3D" id="3.30.420.40">
    <property type="match status" value="2"/>
</dbReference>
<dbReference type="CDD" id="cd07777">
    <property type="entry name" value="ASKHA_NBD_FGGY_SHK"/>
    <property type="match status" value="1"/>
</dbReference>
<evidence type="ECO:0000256" key="2">
    <source>
        <dbReference type="ARBA" id="ARBA00009156"/>
    </source>
</evidence>
<evidence type="ECO:0000256" key="1">
    <source>
        <dbReference type="ARBA" id="ARBA00004496"/>
    </source>
</evidence>
<dbReference type="FunFam" id="3.30.420.40:FF:000111">
    <property type="entry name" value="Sedoheptulokinase"/>
    <property type="match status" value="1"/>
</dbReference>
<comment type="subcellular location">
    <subcellularLocation>
        <location evidence="1">Cytoplasm</location>
    </subcellularLocation>
</comment>
<organism evidence="14">
    <name type="scientific">Melanaphis sacchari</name>
    <dbReference type="NCBI Taxonomy" id="742174"/>
    <lineage>
        <taxon>Eukaryota</taxon>
        <taxon>Metazoa</taxon>
        <taxon>Ecdysozoa</taxon>
        <taxon>Arthropoda</taxon>
        <taxon>Hexapoda</taxon>
        <taxon>Insecta</taxon>
        <taxon>Pterygota</taxon>
        <taxon>Neoptera</taxon>
        <taxon>Paraneoptera</taxon>
        <taxon>Hemiptera</taxon>
        <taxon>Sternorrhyncha</taxon>
        <taxon>Aphidomorpha</taxon>
        <taxon>Aphidoidea</taxon>
        <taxon>Aphididae</taxon>
        <taxon>Aphidini</taxon>
        <taxon>Melanaphis</taxon>
    </lineage>
</organism>
<feature type="domain" description="Carbohydrate kinase FGGY N-terminal" evidence="13">
    <location>
        <begin position="6"/>
        <end position="254"/>
    </location>
</feature>
<reference evidence="14" key="1">
    <citation type="submission" date="2017-10" db="EMBL/GenBank/DDBJ databases">
        <title>Transcriptome Assembly of Sugarcane Aphid Adults.</title>
        <authorList>
            <person name="Scully E.D."/>
            <person name="Palmer N.A."/>
            <person name="Geib S.M."/>
            <person name="Sarath G."/>
            <person name="Sattler S.E."/>
        </authorList>
    </citation>
    <scope>NUCLEOTIDE SEQUENCE</scope>
    <source>
        <tissue evidence="14">Whole body</tissue>
    </source>
</reference>
<dbReference type="EMBL" id="GFXV01003355">
    <property type="protein sequence ID" value="MBW15160.1"/>
    <property type="molecule type" value="Transcribed_RNA"/>
</dbReference>
<keyword evidence="4" id="KW-0808">Transferase</keyword>
<evidence type="ECO:0000256" key="5">
    <source>
        <dbReference type="ARBA" id="ARBA00022741"/>
    </source>
</evidence>
<comment type="function">
    <text evidence="9">Acts as a modulator of macrophage activation through control of glucose metabolism.</text>
</comment>
<dbReference type="FunFam" id="3.30.420.40:FF:000132">
    <property type="entry name" value="Sedoheptulokinase"/>
    <property type="match status" value="1"/>
</dbReference>
<dbReference type="GO" id="GO:1901135">
    <property type="term" value="P:carbohydrate derivative metabolic process"/>
    <property type="evidence" value="ECO:0007669"/>
    <property type="project" value="UniProtKB-ARBA"/>
</dbReference>
<evidence type="ECO:0000256" key="4">
    <source>
        <dbReference type="ARBA" id="ARBA00022679"/>
    </source>
</evidence>
<evidence type="ECO:0000256" key="6">
    <source>
        <dbReference type="ARBA" id="ARBA00022777"/>
    </source>
</evidence>
<accession>A0A2H8TME9</accession>
<keyword evidence="6 14" id="KW-0418">Kinase</keyword>
<keyword evidence="5" id="KW-0547">Nucleotide-binding</keyword>
<dbReference type="InterPro" id="IPR043129">
    <property type="entry name" value="ATPase_NBD"/>
</dbReference>
<evidence type="ECO:0000256" key="3">
    <source>
        <dbReference type="ARBA" id="ARBA00022490"/>
    </source>
</evidence>
<evidence type="ECO:0000256" key="10">
    <source>
        <dbReference type="ARBA" id="ARBA00066341"/>
    </source>
</evidence>
<dbReference type="PANTHER" id="PTHR10196">
    <property type="entry name" value="SUGAR KINASE"/>
    <property type="match status" value="1"/>
</dbReference>
<dbReference type="GO" id="GO:0050277">
    <property type="term" value="F:sedoheptulokinase activity"/>
    <property type="evidence" value="ECO:0007669"/>
    <property type="project" value="UniProtKB-EC"/>
</dbReference>
<dbReference type="OrthoDB" id="10264182at2759"/>
<dbReference type="PANTHER" id="PTHR10196:SF67">
    <property type="entry name" value="SEDOHEPTULOKINASE"/>
    <property type="match status" value="1"/>
</dbReference>
<evidence type="ECO:0000313" key="14">
    <source>
        <dbReference type="EMBL" id="MBW15160.1"/>
    </source>
</evidence>
<dbReference type="GO" id="GO:0006163">
    <property type="term" value="P:purine nucleotide metabolic process"/>
    <property type="evidence" value="ECO:0007669"/>
    <property type="project" value="UniProtKB-ARBA"/>
</dbReference>
<dbReference type="EC" id="2.7.1.14" evidence="10"/>
<evidence type="ECO:0000259" key="13">
    <source>
        <dbReference type="Pfam" id="PF00370"/>
    </source>
</evidence>
<dbReference type="GO" id="GO:0046496">
    <property type="term" value="P:nicotinamide nucleotide metabolic process"/>
    <property type="evidence" value="ECO:0007669"/>
    <property type="project" value="UniProtKB-ARBA"/>
</dbReference>
<comment type="catalytic activity">
    <reaction evidence="8">
        <text>sedoheptulose + ATP = D-sedoheptulose 7-phosphate + ADP + H(+)</text>
        <dbReference type="Rhea" id="RHEA:23844"/>
        <dbReference type="ChEBI" id="CHEBI:15378"/>
        <dbReference type="ChEBI" id="CHEBI:16802"/>
        <dbReference type="ChEBI" id="CHEBI:30616"/>
        <dbReference type="ChEBI" id="CHEBI:57483"/>
        <dbReference type="ChEBI" id="CHEBI:456216"/>
        <dbReference type="EC" id="2.7.1.14"/>
    </reaction>
</comment>
<comment type="similarity">
    <text evidence="2">Belongs to the FGGY kinase family.</text>
</comment>
<dbReference type="SUPFAM" id="SSF53067">
    <property type="entry name" value="Actin-like ATPase domain"/>
    <property type="match status" value="1"/>
</dbReference>
<dbReference type="GO" id="GO:0009617">
    <property type="term" value="P:response to bacterium"/>
    <property type="evidence" value="ECO:0007669"/>
    <property type="project" value="UniProtKB-ARBA"/>
</dbReference>
<evidence type="ECO:0000256" key="11">
    <source>
        <dbReference type="ARBA" id="ARBA00069425"/>
    </source>
</evidence>
<evidence type="ECO:0000256" key="8">
    <source>
        <dbReference type="ARBA" id="ARBA00052736"/>
    </source>
</evidence>
<evidence type="ECO:0000256" key="12">
    <source>
        <dbReference type="ARBA" id="ARBA00076706"/>
    </source>
</evidence>
<proteinExistence type="inferred from homology"/>
<dbReference type="InterPro" id="IPR018484">
    <property type="entry name" value="FGGY_N"/>
</dbReference>
<dbReference type="GO" id="GO:1901701">
    <property type="term" value="P:cellular response to oxygen-containing compound"/>
    <property type="evidence" value="ECO:0007669"/>
    <property type="project" value="UniProtKB-ARBA"/>
</dbReference>
<dbReference type="GO" id="GO:0071396">
    <property type="term" value="P:cellular response to lipid"/>
    <property type="evidence" value="ECO:0007669"/>
    <property type="project" value="UniProtKB-ARBA"/>
</dbReference>
<sequence length="460" mass="51380">MDFEKLILGIDIGTSSVKISLLDSCTSKSVYAKSIPTKAKMNPSHQKGDEQDVVKILQAMQECLKSPGKIMEKVKAIGICGQMHGIVFWNENFVQTFWENDFKNDTEKLVSSLYTWQDARTDITFLSKLPKPHSHLNTYSGYGCNTIFWLKENQPEILNNFKHCGTIQDLVVSILCNQGKPIMSTHNAASWGYFDVIDCSWNTDILIEANFPVHLLPSVVQPGINVGTLYETIYQIPKGIVVGVALGDLQCSVIATLTTMTDAIINISTSAQVAFITKTIETQYDGIEYFPYFDNHFLAVAASLNGGNVIDFFVRSVLSWISALGLTITEDELWNRLLHLSTEEHLTTLIVNPLIFSERHDPTTFGSLINITNNNFTLPEIFSGFCKGMVNNLLKMMPREILLKAGIQRIIGSGSVITRNHIIKKEIEHCFNLPLSVKMPEDSAFGVALALLKNNPYLFN</sequence>
<evidence type="ECO:0000256" key="7">
    <source>
        <dbReference type="ARBA" id="ARBA00022840"/>
    </source>
</evidence>
<dbReference type="AlphaFoldDB" id="A0A2H8TME9"/>
<keyword evidence="3" id="KW-0963">Cytoplasm</keyword>
<gene>
    <name evidence="14" type="primary">Shpk_2</name>
</gene>
<name>A0A2H8TME9_9HEMI</name>
<dbReference type="GO" id="GO:0005524">
    <property type="term" value="F:ATP binding"/>
    <property type="evidence" value="ECO:0007669"/>
    <property type="project" value="UniProtKB-KW"/>
</dbReference>
<dbReference type="GO" id="GO:0006091">
    <property type="term" value="P:generation of precursor metabolites and energy"/>
    <property type="evidence" value="ECO:0007669"/>
    <property type="project" value="UniProtKB-ARBA"/>
</dbReference>
<dbReference type="GO" id="GO:0005829">
    <property type="term" value="C:cytosol"/>
    <property type="evidence" value="ECO:0007669"/>
    <property type="project" value="TreeGrafter"/>
</dbReference>
<protein>
    <recommendedName>
        <fullName evidence="11">Sedoheptulokinase</fullName>
        <ecNumber evidence="10">2.7.1.14</ecNumber>
    </recommendedName>
    <alternativeName>
        <fullName evidence="12">Carbohydrate kinase-like protein</fullName>
    </alternativeName>
</protein>
<evidence type="ECO:0000256" key="9">
    <source>
        <dbReference type="ARBA" id="ARBA00057196"/>
    </source>
</evidence>
<dbReference type="GO" id="GO:0006071">
    <property type="term" value="P:glycerol metabolic process"/>
    <property type="evidence" value="ECO:0007669"/>
    <property type="project" value="TreeGrafter"/>
</dbReference>